<organism evidence="5 6">
    <name type="scientific">Lasiosphaeria miniovina</name>
    <dbReference type="NCBI Taxonomy" id="1954250"/>
    <lineage>
        <taxon>Eukaryota</taxon>
        <taxon>Fungi</taxon>
        <taxon>Dikarya</taxon>
        <taxon>Ascomycota</taxon>
        <taxon>Pezizomycotina</taxon>
        <taxon>Sordariomycetes</taxon>
        <taxon>Sordariomycetidae</taxon>
        <taxon>Sordariales</taxon>
        <taxon>Lasiosphaeriaceae</taxon>
        <taxon>Lasiosphaeria</taxon>
    </lineage>
</organism>
<reference evidence="5" key="1">
    <citation type="submission" date="2023-06" db="EMBL/GenBank/DDBJ databases">
        <title>Genome-scale phylogeny and comparative genomics of the fungal order Sordariales.</title>
        <authorList>
            <consortium name="Lawrence Berkeley National Laboratory"/>
            <person name="Hensen N."/>
            <person name="Bonometti L."/>
            <person name="Westerberg I."/>
            <person name="Brannstrom I.O."/>
            <person name="Guillou S."/>
            <person name="Cros-Aarteil S."/>
            <person name="Calhoun S."/>
            <person name="Haridas S."/>
            <person name="Kuo A."/>
            <person name="Mondo S."/>
            <person name="Pangilinan J."/>
            <person name="Riley R."/>
            <person name="LaButti K."/>
            <person name="Andreopoulos B."/>
            <person name="Lipzen A."/>
            <person name="Chen C."/>
            <person name="Yanf M."/>
            <person name="Daum C."/>
            <person name="Ng V."/>
            <person name="Clum A."/>
            <person name="Steindorff A."/>
            <person name="Ohm R."/>
            <person name="Martin F."/>
            <person name="Silar P."/>
            <person name="Natvig D."/>
            <person name="Lalanne C."/>
            <person name="Gautier V."/>
            <person name="Ament-velasquez S.L."/>
            <person name="Kruys A."/>
            <person name="Hutchinson M.I."/>
            <person name="Powell A.J."/>
            <person name="Barry K."/>
            <person name="Miller A.N."/>
            <person name="Grigoriev I.V."/>
            <person name="Debuchy R."/>
            <person name="Gladieux P."/>
            <person name="Thoren M.H."/>
            <person name="Johannesson H."/>
        </authorList>
    </citation>
    <scope>NUCLEOTIDE SEQUENCE</scope>
    <source>
        <strain evidence="5">SMH2392-1A</strain>
    </source>
</reference>
<evidence type="ECO:0000256" key="3">
    <source>
        <dbReference type="ARBA" id="ARBA00022839"/>
    </source>
</evidence>
<evidence type="ECO:0000256" key="2">
    <source>
        <dbReference type="ARBA" id="ARBA00022801"/>
    </source>
</evidence>
<feature type="compositionally biased region" description="Basic residues" evidence="4">
    <location>
        <begin position="62"/>
        <end position="74"/>
    </location>
</feature>
<dbReference type="AlphaFoldDB" id="A0AA40AVA3"/>
<dbReference type="InterPro" id="IPR012337">
    <property type="entry name" value="RNaseH-like_sf"/>
</dbReference>
<dbReference type="EMBL" id="JAUIRO010000003">
    <property type="protein sequence ID" value="KAK0722618.1"/>
    <property type="molecule type" value="Genomic_DNA"/>
</dbReference>
<dbReference type="PANTHER" id="PTHR12801">
    <property type="entry name" value="RNA EXONUCLEASE REXO1 / RECO3 FAMILY MEMBER-RELATED"/>
    <property type="match status" value="1"/>
</dbReference>
<dbReference type="GeneID" id="85330293"/>
<keyword evidence="2" id="KW-0378">Hydrolase</keyword>
<evidence type="ECO:0000256" key="4">
    <source>
        <dbReference type="SAM" id="MobiDB-lite"/>
    </source>
</evidence>
<gene>
    <name evidence="5" type="ORF">B0T26DRAFT_801351</name>
</gene>
<dbReference type="InterPro" id="IPR036397">
    <property type="entry name" value="RNaseH_sf"/>
</dbReference>
<dbReference type="GO" id="GO:0004527">
    <property type="term" value="F:exonuclease activity"/>
    <property type="evidence" value="ECO:0007669"/>
    <property type="project" value="UniProtKB-KW"/>
</dbReference>
<dbReference type="RefSeq" id="XP_060298542.1">
    <property type="nucleotide sequence ID" value="XM_060447023.1"/>
</dbReference>
<dbReference type="GO" id="GO:0006364">
    <property type="term" value="P:rRNA processing"/>
    <property type="evidence" value="ECO:0007669"/>
    <property type="project" value="TreeGrafter"/>
</dbReference>
<evidence type="ECO:0000313" key="5">
    <source>
        <dbReference type="EMBL" id="KAK0722618.1"/>
    </source>
</evidence>
<evidence type="ECO:0000313" key="6">
    <source>
        <dbReference type="Proteomes" id="UP001172101"/>
    </source>
</evidence>
<accession>A0AA40AVA3</accession>
<keyword evidence="1" id="KW-0540">Nuclease</keyword>
<dbReference type="GO" id="GO:0005634">
    <property type="term" value="C:nucleus"/>
    <property type="evidence" value="ECO:0007669"/>
    <property type="project" value="TreeGrafter"/>
</dbReference>
<dbReference type="Gene3D" id="3.30.420.10">
    <property type="entry name" value="Ribonuclease H-like superfamily/Ribonuclease H"/>
    <property type="match status" value="1"/>
</dbReference>
<name>A0AA40AVA3_9PEZI</name>
<feature type="compositionally biased region" description="Basic and acidic residues" evidence="4">
    <location>
        <begin position="75"/>
        <end position="93"/>
    </location>
</feature>
<comment type="caution">
    <text evidence="5">The sequence shown here is derived from an EMBL/GenBank/DDBJ whole genome shotgun (WGS) entry which is preliminary data.</text>
</comment>
<sequence length="280" mass="31065">MASSTIAAPGPVTGIIVPSPTYLDHLESLLPSAEALRQASYVTKKLTDQQLEEKKRCLRCRIRPAQKARQRRDRKNSQDSKRLPIANPRRESTTHTITSDAQASSKGAKPEHLRCKFHLGRVTFKHVSAPPCGGSMNHQMPNDPGGGLLKERWQFHETPTQRQSGHRRAVTIDCEMGTAFNGDGELIRLTAYDYFTGEILIDSLAYPDVAMQHFNTRWSGVKRGDMERACERDQCLRGKVATRAALFQYVQGKPGKGGGKRHPDGLSLKALALSRLGLVI</sequence>
<dbReference type="GO" id="GO:0000027">
    <property type="term" value="P:ribosomal large subunit assembly"/>
    <property type="evidence" value="ECO:0007669"/>
    <property type="project" value="TreeGrafter"/>
</dbReference>
<dbReference type="GO" id="GO:0003676">
    <property type="term" value="F:nucleic acid binding"/>
    <property type="evidence" value="ECO:0007669"/>
    <property type="project" value="InterPro"/>
</dbReference>
<dbReference type="PANTHER" id="PTHR12801:SF45">
    <property type="entry name" value="RNA EXONUCLEASE 4"/>
    <property type="match status" value="1"/>
</dbReference>
<feature type="compositionally biased region" description="Polar residues" evidence="4">
    <location>
        <begin position="94"/>
        <end position="105"/>
    </location>
</feature>
<evidence type="ECO:0008006" key="7">
    <source>
        <dbReference type="Google" id="ProtNLM"/>
    </source>
</evidence>
<dbReference type="InterPro" id="IPR047021">
    <property type="entry name" value="REXO1/3/4-like"/>
</dbReference>
<protein>
    <recommendedName>
        <fullName evidence="7">Exonuclease domain-containing protein</fullName>
    </recommendedName>
</protein>
<feature type="region of interest" description="Disordered" evidence="4">
    <location>
        <begin position="62"/>
        <end position="110"/>
    </location>
</feature>
<keyword evidence="6" id="KW-1185">Reference proteome</keyword>
<dbReference type="SUPFAM" id="SSF53098">
    <property type="entry name" value="Ribonuclease H-like"/>
    <property type="match status" value="1"/>
</dbReference>
<keyword evidence="3" id="KW-0269">Exonuclease</keyword>
<dbReference type="Proteomes" id="UP001172101">
    <property type="component" value="Unassembled WGS sequence"/>
</dbReference>
<evidence type="ECO:0000256" key="1">
    <source>
        <dbReference type="ARBA" id="ARBA00022722"/>
    </source>
</evidence>
<proteinExistence type="predicted"/>